<dbReference type="RefSeq" id="XP_017997070.1">
    <property type="nucleotide sequence ID" value="XM_018143778.1"/>
</dbReference>
<feature type="transmembrane region" description="Helical" evidence="1">
    <location>
        <begin position="244"/>
        <end position="265"/>
    </location>
</feature>
<sequence length="352" mass="39246">MILAADGFYYSTGVPYGAGTLENSSRGSDETSWSNGESPVAYLELFLWQGERFKVGSNGEIMYGVLQDDPVLRSLLENESPLLQKGFRDGMRYVGFAIQCDVRSQLGYAFMNPASRTFSDFHNTDAETLGYNSVFYPNMQAVMAAGGWNVSARQLRMADGEESRFHSLAQAIGLPAARSPWVYGLNFARYPALAPENVVYSLYRLLGQTVIVPMGARSQEPWEGDLYVLETVRWLRPGPVSWKIVLALLTIWTTITVSLSIWTLFTKRWAPTLGGFELFRLGAEYTNEVHRFQDRRFEGCTMALRDIPGMIGAMPGDKLGAEESFIGLSENVASRDGRYVFDRGQAGLHRSA</sequence>
<dbReference type="GeneID" id="28735658"/>
<dbReference type="OrthoDB" id="5287717at2759"/>
<dbReference type="AlphaFoldDB" id="A0A0N1NXJ6"/>
<proteinExistence type="predicted"/>
<keyword evidence="1" id="KW-1133">Transmembrane helix</keyword>
<dbReference type="EMBL" id="LFJN01000026">
    <property type="protein sequence ID" value="KPI37107.1"/>
    <property type="molecule type" value="Genomic_DNA"/>
</dbReference>
<evidence type="ECO:0000313" key="2">
    <source>
        <dbReference type="EMBL" id="KPI37107.1"/>
    </source>
</evidence>
<comment type="caution">
    <text evidence="2">The sequence shown here is derived from an EMBL/GenBank/DDBJ whole genome shotgun (WGS) entry which is preliminary data.</text>
</comment>
<name>A0A0N1NXJ6_9EURO</name>
<gene>
    <name evidence="2" type="ORF">AB675_3703</name>
</gene>
<accession>A0A0N1NXJ6</accession>
<evidence type="ECO:0000313" key="3">
    <source>
        <dbReference type="Proteomes" id="UP000038010"/>
    </source>
</evidence>
<keyword evidence="1" id="KW-0472">Membrane</keyword>
<keyword evidence="1" id="KW-0812">Transmembrane</keyword>
<reference evidence="2 3" key="1">
    <citation type="submission" date="2015-06" db="EMBL/GenBank/DDBJ databases">
        <title>Draft genome of the ant-associated black yeast Phialophora attae CBS 131958.</title>
        <authorList>
            <person name="Moreno L.F."/>
            <person name="Stielow B.J."/>
            <person name="de Hoog S."/>
            <person name="Vicente V.A."/>
            <person name="Weiss V.A."/>
            <person name="de Vries M."/>
            <person name="Cruz L.M."/>
            <person name="Souza E.M."/>
        </authorList>
    </citation>
    <scope>NUCLEOTIDE SEQUENCE [LARGE SCALE GENOMIC DNA]</scope>
    <source>
        <strain evidence="2 3">CBS 131958</strain>
    </source>
</reference>
<dbReference type="VEuPathDB" id="FungiDB:AB675_3703"/>
<protein>
    <submittedName>
        <fullName evidence="2">Uncharacterized protein</fullName>
    </submittedName>
</protein>
<evidence type="ECO:0000256" key="1">
    <source>
        <dbReference type="SAM" id="Phobius"/>
    </source>
</evidence>
<dbReference type="Proteomes" id="UP000038010">
    <property type="component" value="Unassembled WGS sequence"/>
</dbReference>
<keyword evidence="3" id="KW-1185">Reference proteome</keyword>
<organism evidence="2 3">
    <name type="scientific">Cyphellophora attinorum</name>
    <dbReference type="NCBI Taxonomy" id="1664694"/>
    <lineage>
        <taxon>Eukaryota</taxon>
        <taxon>Fungi</taxon>
        <taxon>Dikarya</taxon>
        <taxon>Ascomycota</taxon>
        <taxon>Pezizomycotina</taxon>
        <taxon>Eurotiomycetes</taxon>
        <taxon>Chaetothyriomycetidae</taxon>
        <taxon>Chaetothyriales</taxon>
        <taxon>Cyphellophoraceae</taxon>
        <taxon>Cyphellophora</taxon>
    </lineage>
</organism>